<accession>A0A5B6ZP99</accession>
<dbReference type="GO" id="GO:0006355">
    <property type="term" value="P:regulation of DNA-templated transcription"/>
    <property type="evidence" value="ECO:0007669"/>
    <property type="project" value="InterPro"/>
</dbReference>
<sequence>MATYYPSLSNQRDVLPTYLQKHKLPSYPESPHLPSNMMYLNQASTTGSYGELLSGRSLSPRKCVGTPSIGGKNEVVFIPPTAEPVSMQLTGGRLNITTGIPVDNSVTRDPQMVSRTPLHILDGEQNLQYQRLSLSLATQIPSVVHVPLFQKQYTDQRPSSLLSSHVPNSGEDGSQSKELRNAEYLSFDLPGSTHTAIKMGALNNPQFSISPKDMHCGPHLFESSSLSSTIFNYKYLKAAQQLLDEVVNVQSALKQHESDKHHNFRKFGLDGSKETHLKSNGRYMLPLMNGMSSDLHESTTNLSCELSPAERLDLQNMLDEVDRRYKQYYHQMQIVVSSFEMIVGCGAAKPYTELALQSISCHFRCLRDAINSQIRVTQQSLGEDEQDAIPNGQGGGLSRLRYVDQQLRQQRALQQLGMIRHSWRPQRGLPENSVSILRAWMFEHFLHPYPKDSEKIMLARQTGLTRSQVANWFINARVRLWKPMVEEMYKEEFGNLEADSKSSPEQALEAARDKLWASEDRGEELQESVTSTIADGGHLGQFNDSKSDPTPDTKMLGCTARLGFQNGAHGDDDIDSGMVKLQRDQRPNVNDHSLRPDKIIPPNWTGDGGLMAAAATHDISESGGFAVGNQVSLALGLQHK</sequence>
<dbReference type="CDD" id="cd00086">
    <property type="entry name" value="homeodomain"/>
    <property type="match status" value="1"/>
</dbReference>
<evidence type="ECO:0000256" key="2">
    <source>
        <dbReference type="ARBA" id="ARBA00006454"/>
    </source>
</evidence>
<dbReference type="GO" id="GO:0005634">
    <property type="term" value="C:nucleus"/>
    <property type="evidence" value="ECO:0007669"/>
    <property type="project" value="UniProtKB-SubCell"/>
</dbReference>
<name>A0A5B6ZP99_DAVIN</name>
<dbReference type="InterPro" id="IPR001356">
    <property type="entry name" value="HD"/>
</dbReference>
<comment type="subcellular location">
    <subcellularLocation>
        <location evidence="1 8">Nucleus</location>
    </subcellularLocation>
</comment>
<dbReference type="AlphaFoldDB" id="A0A5B6ZP99"/>
<keyword evidence="4 8" id="KW-0238">DNA-binding</keyword>
<dbReference type="PROSITE" id="PS50071">
    <property type="entry name" value="HOMEOBOX_2"/>
    <property type="match status" value="1"/>
</dbReference>
<feature type="region of interest" description="Disordered" evidence="9">
    <location>
        <begin position="157"/>
        <end position="177"/>
    </location>
</feature>
<dbReference type="EMBL" id="GHES01015833">
    <property type="protein sequence ID" value="MPA46392.1"/>
    <property type="molecule type" value="Transcribed_RNA"/>
</dbReference>
<dbReference type="InterPro" id="IPR050224">
    <property type="entry name" value="TALE_homeobox"/>
</dbReference>
<dbReference type="Pfam" id="PF07526">
    <property type="entry name" value="POX"/>
    <property type="match status" value="1"/>
</dbReference>
<keyword evidence="7 8" id="KW-0539">Nucleus</keyword>
<comment type="similarity">
    <text evidence="2">Belongs to the TALE/BELL homeobox family.</text>
</comment>
<feature type="compositionally biased region" description="Polar residues" evidence="9">
    <location>
        <begin position="157"/>
        <end position="173"/>
    </location>
</feature>
<keyword evidence="3" id="KW-0805">Transcription regulation</keyword>
<dbReference type="Gene3D" id="1.10.10.60">
    <property type="entry name" value="Homeodomain-like"/>
    <property type="match status" value="1"/>
</dbReference>
<organism evidence="11">
    <name type="scientific">Davidia involucrata</name>
    <name type="common">Dove tree</name>
    <dbReference type="NCBI Taxonomy" id="16924"/>
    <lineage>
        <taxon>Eukaryota</taxon>
        <taxon>Viridiplantae</taxon>
        <taxon>Streptophyta</taxon>
        <taxon>Embryophyta</taxon>
        <taxon>Tracheophyta</taxon>
        <taxon>Spermatophyta</taxon>
        <taxon>Magnoliopsida</taxon>
        <taxon>eudicotyledons</taxon>
        <taxon>Gunneridae</taxon>
        <taxon>Pentapetalae</taxon>
        <taxon>asterids</taxon>
        <taxon>Cornales</taxon>
        <taxon>Nyssaceae</taxon>
        <taxon>Davidia</taxon>
    </lineage>
</organism>
<dbReference type="InterPro" id="IPR009057">
    <property type="entry name" value="Homeodomain-like_sf"/>
</dbReference>
<gene>
    <name evidence="11" type="ORF">Din_015833</name>
</gene>
<evidence type="ECO:0000313" key="11">
    <source>
        <dbReference type="EMBL" id="MPA46392.1"/>
    </source>
</evidence>
<dbReference type="SMART" id="SM00574">
    <property type="entry name" value="POX"/>
    <property type="match status" value="1"/>
</dbReference>
<keyword evidence="6" id="KW-0804">Transcription</keyword>
<protein>
    <submittedName>
        <fullName evidence="11">Putative BEL1-like homeodomain protein 7</fullName>
    </submittedName>
</protein>
<reference evidence="11" key="1">
    <citation type="submission" date="2019-08" db="EMBL/GenBank/DDBJ databases">
        <title>Reference gene set and small RNA set construction with multiple tissues from Davidia involucrata Baill.</title>
        <authorList>
            <person name="Yang H."/>
            <person name="Zhou C."/>
            <person name="Li G."/>
            <person name="Wang J."/>
            <person name="Gao P."/>
            <person name="Wang M."/>
            <person name="Wang R."/>
            <person name="Zhao Y."/>
        </authorList>
    </citation>
    <scope>NUCLEOTIDE SEQUENCE</scope>
    <source>
        <tissue evidence="11">Mixed with DoveR01_LX</tissue>
    </source>
</reference>
<dbReference type="InterPro" id="IPR008422">
    <property type="entry name" value="KN_HD"/>
</dbReference>
<evidence type="ECO:0000259" key="10">
    <source>
        <dbReference type="PROSITE" id="PS50071"/>
    </source>
</evidence>
<dbReference type="Pfam" id="PF05920">
    <property type="entry name" value="Homeobox_KN"/>
    <property type="match status" value="1"/>
</dbReference>
<dbReference type="GO" id="GO:0003677">
    <property type="term" value="F:DNA binding"/>
    <property type="evidence" value="ECO:0007669"/>
    <property type="project" value="UniProtKB-UniRule"/>
</dbReference>
<dbReference type="SUPFAM" id="SSF46689">
    <property type="entry name" value="Homeodomain-like"/>
    <property type="match status" value="1"/>
</dbReference>
<dbReference type="SMART" id="SM00389">
    <property type="entry name" value="HOX"/>
    <property type="match status" value="1"/>
</dbReference>
<dbReference type="PANTHER" id="PTHR11850">
    <property type="entry name" value="HOMEOBOX PROTEIN TRANSCRIPTION FACTORS"/>
    <property type="match status" value="1"/>
</dbReference>
<evidence type="ECO:0000256" key="4">
    <source>
        <dbReference type="ARBA" id="ARBA00023125"/>
    </source>
</evidence>
<proteinExistence type="inferred from homology"/>
<feature type="DNA-binding region" description="Homeobox" evidence="8">
    <location>
        <begin position="422"/>
        <end position="484"/>
    </location>
</feature>
<evidence type="ECO:0000256" key="5">
    <source>
        <dbReference type="ARBA" id="ARBA00023155"/>
    </source>
</evidence>
<evidence type="ECO:0000256" key="3">
    <source>
        <dbReference type="ARBA" id="ARBA00023015"/>
    </source>
</evidence>
<evidence type="ECO:0000256" key="6">
    <source>
        <dbReference type="ARBA" id="ARBA00023163"/>
    </source>
</evidence>
<dbReference type="InterPro" id="IPR006563">
    <property type="entry name" value="POX_dom"/>
</dbReference>
<feature type="domain" description="Homeobox" evidence="10">
    <location>
        <begin position="420"/>
        <end position="483"/>
    </location>
</feature>
<evidence type="ECO:0000256" key="8">
    <source>
        <dbReference type="PROSITE-ProRule" id="PRU00108"/>
    </source>
</evidence>
<keyword evidence="5 8" id="KW-0371">Homeobox</keyword>
<evidence type="ECO:0000256" key="1">
    <source>
        <dbReference type="ARBA" id="ARBA00004123"/>
    </source>
</evidence>
<evidence type="ECO:0000256" key="9">
    <source>
        <dbReference type="SAM" id="MobiDB-lite"/>
    </source>
</evidence>
<evidence type="ECO:0000256" key="7">
    <source>
        <dbReference type="ARBA" id="ARBA00023242"/>
    </source>
</evidence>